<reference evidence="10 12" key="1">
    <citation type="submission" date="2015-11" db="EMBL/GenBank/DDBJ databases">
        <title>Genomic analysis of 38 Legionella species identifies large and diverse effector repertoires.</title>
        <authorList>
            <person name="Burstein D."/>
            <person name="Amaro F."/>
            <person name="Zusman T."/>
            <person name="Lifshitz Z."/>
            <person name="Cohen O."/>
            <person name="Gilbert J.A."/>
            <person name="Pupko T."/>
            <person name="Shuman H.A."/>
            <person name="Segal G."/>
        </authorList>
    </citation>
    <scope>NUCLEOTIDE SEQUENCE [LARGE SCALE GENOMIC DNA]</scope>
    <source>
        <strain evidence="10 12">SC-18-C9</strain>
    </source>
</reference>
<evidence type="ECO:0000313" key="13">
    <source>
        <dbReference type="Proteomes" id="UP000255110"/>
    </source>
</evidence>
<dbReference type="InterPro" id="IPR018227">
    <property type="entry name" value="Amino_acid_transport_2"/>
</dbReference>
<dbReference type="Pfam" id="PF03222">
    <property type="entry name" value="Trp_Tyr_perm"/>
    <property type="match status" value="1"/>
</dbReference>
<reference evidence="11 13" key="2">
    <citation type="submission" date="2018-06" db="EMBL/GenBank/DDBJ databases">
        <authorList>
            <consortium name="Pathogen Informatics"/>
            <person name="Doyle S."/>
        </authorList>
    </citation>
    <scope>NUCLEOTIDE SEQUENCE [LARGE SCALE GENOMIC DNA]</scope>
    <source>
        <strain evidence="11 13">NCTC11991</strain>
    </source>
</reference>
<evidence type="ECO:0000256" key="4">
    <source>
        <dbReference type="ARBA" id="ARBA00022519"/>
    </source>
</evidence>
<evidence type="ECO:0000256" key="6">
    <source>
        <dbReference type="ARBA" id="ARBA00022970"/>
    </source>
</evidence>
<accession>A0A378L6A1</accession>
<dbReference type="GO" id="GO:0015173">
    <property type="term" value="F:aromatic amino acid transmembrane transporter activity"/>
    <property type="evidence" value="ECO:0007669"/>
    <property type="project" value="InterPro"/>
</dbReference>
<feature type="transmembrane region" description="Helical" evidence="9">
    <location>
        <begin position="70"/>
        <end position="89"/>
    </location>
</feature>
<dbReference type="GO" id="GO:0003333">
    <property type="term" value="P:amino acid transmembrane transport"/>
    <property type="evidence" value="ECO:0007669"/>
    <property type="project" value="InterPro"/>
</dbReference>
<feature type="transmembrane region" description="Helical" evidence="9">
    <location>
        <begin position="153"/>
        <end position="172"/>
    </location>
</feature>
<dbReference type="PRINTS" id="PR00166">
    <property type="entry name" value="AROAAPRMEASE"/>
</dbReference>
<evidence type="ECO:0000256" key="5">
    <source>
        <dbReference type="ARBA" id="ARBA00022692"/>
    </source>
</evidence>
<evidence type="ECO:0000256" key="8">
    <source>
        <dbReference type="ARBA" id="ARBA00023136"/>
    </source>
</evidence>
<dbReference type="AlphaFoldDB" id="A0A378L6A1"/>
<keyword evidence="7 9" id="KW-1133">Transmembrane helix</keyword>
<keyword evidence="2" id="KW-0813">Transport</keyword>
<sequence length="429" mass="46503">MGEGNLTGNDTIDLKWITKYHIELFLYYFGWYLMINSKLIGGILLIVGTSIGGGMLALPVSTAEVGFSNSIFFLFFCWLIMTAGALLLLEVNLRLPAGSNMISMAKSTLGLPGQIVAWITYLFLLYTLLSAYISGGSDVFNSLLHKMNIDLPNSATAILFTILFSLIVYKGIRSVDYVNRGLMFGKLGIYVLLVAIISPHASTLGLTDGSARAFTGTLMILITSFGYASIIPSLRDYFGDDIRNLRRVILFGSLIPLVCYIVWDAVIMGVVSREGENGLLALMSSEHATSGLTEALSQSVQNQWISGFFGFFTSICMLTAFLGVSLGLFDFLADGLKLKKSGNQGKYILILTFLPPLAVVLLNPGIYLHALSYAGICCVILLLLLPAIMAWRGRQTLVTTESHLVPGGNSSLALIGFIATGLLVIAIMY</sequence>
<dbReference type="InterPro" id="IPR013059">
    <property type="entry name" value="Trp_tyr_transpt"/>
</dbReference>
<evidence type="ECO:0000313" key="12">
    <source>
        <dbReference type="Proteomes" id="UP000054820"/>
    </source>
</evidence>
<dbReference type="Proteomes" id="UP000255110">
    <property type="component" value="Unassembled WGS sequence"/>
</dbReference>
<evidence type="ECO:0000256" key="9">
    <source>
        <dbReference type="SAM" id="Phobius"/>
    </source>
</evidence>
<dbReference type="EMBL" id="LNYZ01000013">
    <property type="protein sequence ID" value="KTD77357.1"/>
    <property type="molecule type" value="Genomic_DNA"/>
</dbReference>
<keyword evidence="4" id="KW-0997">Cell inner membrane</keyword>
<keyword evidence="5 9" id="KW-0812">Transmembrane</keyword>
<keyword evidence="12" id="KW-1185">Reference proteome</keyword>
<keyword evidence="6" id="KW-0029">Amino-acid transport</keyword>
<feature type="transmembrane region" description="Helical" evidence="9">
    <location>
        <begin position="412"/>
        <end position="428"/>
    </location>
</feature>
<feature type="transmembrane region" description="Helical" evidence="9">
    <location>
        <begin position="213"/>
        <end position="232"/>
    </location>
</feature>
<dbReference type="PANTHER" id="PTHR46997:SF2">
    <property type="entry name" value="TYROSINE-SPECIFIC TRANSPORT SYSTEM"/>
    <property type="match status" value="1"/>
</dbReference>
<dbReference type="STRING" id="460.Lstg_1714"/>
<dbReference type="Gene3D" id="1.20.1740.10">
    <property type="entry name" value="Amino acid/polyamine transporter I"/>
    <property type="match status" value="1"/>
</dbReference>
<feature type="transmembrane region" description="Helical" evidence="9">
    <location>
        <begin position="304"/>
        <end position="326"/>
    </location>
</feature>
<proteinExistence type="predicted"/>
<evidence type="ECO:0000256" key="3">
    <source>
        <dbReference type="ARBA" id="ARBA00022475"/>
    </source>
</evidence>
<organism evidence="11 13">
    <name type="scientific">Legionella steigerwaltii</name>
    <dbReference type="NCBI Taxonomy" id="460"/>
    <lineage>
        <taxon>Bacteria</taxon>
        <taxon>Pseudomonadati</taxon>
        <taxon>Pseudomonadota</taxon>
        <taxon>Gammaproteobacteria</taxon>
        <taxon>Legionellales</taxon>
        <taxon>Legionellaceae</taxon>
        <taxon>Legionella</taxon>
    </lineage>
</organism>
<protein>
    <submittedName>
        <fullName evidence="11">Tyrosine-specific transport protein</fullName>
    </submittedName>
</protein>
<dbReference type="EMBL" id="UGOY01000001">
    <property type="protein sequence ID" value="STY22237.1"/>
    <property type="molecule type" value="Genomic_DNA"/>
</dbReference>
<name>A0A378L6A1_9GAMM</name>
<feature type="transmembrane region" description="Helical" evidence="9">
    <location>
        <begin position="347"/>
        <end position="367"/>
    </location>
</feature>
<evidence type="ECO:0000313" key="11">
    <source>
        <dbReference type="EMBL" id="STY22237.1"/>
    </source>
</evidence>
<gene>
    <name evidence="11" type="primary">tyrP_1</name>
    <name evidence="10" type="ORF">Lstg_1714</name>
    <name evidence="11" type="ORF">NCTC11991_00820</name>
</gene>
<feature type="transmembrane region" description="Helical" evidence="9">
    <location>
        <begin position="109"/>
        <end position="133"/>
    </location>
</feature>
<keyword evidence="3" id="KW-1003">Cell membrane</keyword>
<feature type="transmembrane region" description="Helical" evidence="9">
    <location>
        <begin position="244"/>
        <end position="263"/>
    </location>
</feature>
<dbReference type="Proteomes" id="UP000054820">
    <property type="component" value="Unassembled WGS sequence"/>
</dbReference>
<comment type="subcellular location">
    <subcellularLocation>
        <location evidence="1">Cell inner membrane</location>
        <topology evidence="1">Multi-pass membrane protein</topology>
    </subcellularLocation>
</comment>
<dbReference type="PANTHER" id="PTHR46997">
    <property type="entry name" value="LOW AFFINITY TRYPTOPHAN PERMEASE-RELATED"/>
    <property type="match status" value="1"/>
</dbReference>
<feature type="transmembrane region" description="Helical" evidence="9">
    <location>
        <begin position="373"/>
        <end position="391"/>
    </location>
</feature>
<evidence type="ECO:0000256" key="2">
    <source>
        <dbReference type="ARBA" id="ARBA00022448"/>
    </source>
</evidence>
<evidence type="ECO:0000313" key="10">
    <source>
        <dbReference type="EMBL" id="KTD77357.1"/>
    </source>
</evidence>
<evidence type="ECO:0000256" key="7">
    <source>
        <dbReference type="ARBA" id="ARBA00022989"/>
    </source>
</evidence>
<keyword evidence="8 9" id="KW-0472">Membrane</keyword>
<feature type="transmembrane region" description="Helical" evidence="9">
    <location>
        <begin position="184"/>
        <end position="201"/>
    </location>
</feature>
<dbReference type="GO" id="GO:0005886">
    <property type="term" value="C:plasma membrane"/>
    <property type="evidence" value="ECO:0007669"/>
    <property type="project" value="UniProtKB-SubCell"/>
</dbReference>
<feature type="transmembrane region" description="Helical" evidence="9">
    <location>
        <begin position="39"/>
        <end position="58"/>
    </location>
</feature>
<evidence type="ECO:0000256" key="1">
    <source>
        <dbReference type="ARBA" id="ARBA00004429"/>
    </source>
</evidence>